<keyword evidence="4" id="KW-1185">Reference proteome</keyword>
<dbReference type="STRING" id="1089305.SAMN05444148_2518"/>
<evidence type="ECO:0000313" key="4">
    <source>
        <dbReference type="Proteomes" id="UP000184522"/>
    </source>
</evidence>
<dbReference type="InterPro" id="IPR050300">
    <property type="entry name" value="GDXG_lipolytic_enzyme"/>
</dbReference>
<proteinExistence type="predicted"/>
<protein>
    <submittedName>
        <fullName evidence="3">Acetyl esterase/lipase</fullName>
    </submittedName>
</protein>
<dbReference type="RefSeq" id="WP_073086950.1">
    <property type="nucleotide sequence ID" value="NZ_FQWS01000002.1"/>
</dbReference>
<accession>A0A1M5UKR7</accession>
<dbReference type="EMBL" id="FQWS01000002">
    <property type="protein sequence ID" value="SHH63614.1"/>
    <property type="molecule type" value="Genomic_DNA"/>
</dbReference>
<dbReference type="OrthoDB" id="9803990at2"/>
<evidence type="ECO:0000259" key="2">
    <source>
        <dbReference type="Pfam" id="PF20434"/>
    </source>
</evidence>
<organism evidence="3 4">
    <name type="scientific">Winogradskyella jejuensis</name>
    <dbReference type="NCBI Taxonomy" id="1089305"/>
    <lineage>
        <taxon>Bacteria</taxon>
        <taxon>Pseudomonadati</taxon>
        <taxon>Bacteroidota</taxon>
        <taxon>Flavobacteriia</taxon>
        <taxon>Flavobacteriales</taxon>
        <taxon>Flavobacteriaceae</taxon>
        <taxon>Winogradskyella</taxon>
    </lineage>
</organism>
<evidence type="ECO:0000313" key="3">
    <source>
        <dbReference type="EMBL" id="SHH63614.1"/>
    </source>
</evidence>
<dbReference type="Pfam" id="PF20434">
    <property type="entry name" value="BD-FAE"/>
    <property type="match status" value="1"/>
</dbReference>
<dbReference type="PANTHER" id="PTHR48081">
    <property type="entry name" value="AB HYDROLASE SUPERFAMILY PROTEIN C4A8.06C"/>
    <property type="match status" value="1"/>
</dbReference>
<dbReference type="InterPro" id="IPR029058">
    <property type="entry name" value="AB_hydrolase_fold"/>
</dbReference>
<feature type="domain" description="BD-FAE-like" evidence="2">
    <location>
        <begin position="48"/>
        <end position="175"/>
    </location>
</feature>
<reference evidence="4" key="1">
    <citation type="submission" date="2016-11" db="EMBL/GenBank/DDBJ databases">
        <authorList>
            <person name="Varghese N."/>
            <person name="Submissions S."/>
        </authorList>
    </citation>
    <scope>NUCLEOTIDE SEQUENCE [LARGE SCALE GENOMIC DNA]</scope>
    <source>
        <strain evidence="4">DSM 25330</strain>
    </source>
</reference>
<dbReference type="GO" id="GO:0016787">
    <property type="term" value="F:hydrolase activity"/>
    <property type="evidence" value="ECO:0007669"/>
    <property type="project" value="UniProtKB-KW"/>
</dbReference>
<dbReference type="AlphaFoldDB" id="A0A1M5UKR7"/>
<dbReference type="Proteomes" id="UP000184522">
    <property type="component" value="Unassembled WGS sequence"/>
</dbReference>
<gene>
    <name evidence="3" type="ORF">SAMN05444148_2518</name>
</gene>
<dbReference type="Gene3D" id="3.40.50.1820">
    <property type="entry name" value="alpha/beta hydrolase"/>
    <property type="match status" value="1"/>
</dbReference>
<dbReference type="InterPro" id="IPR049492">
    <property type="entry name" value="BD-FAE-like_dom"/>
</dbReference>
<sequence>MKYTITLLIVFLNFLSAYSQTEFLDSLYTVETSTHTYLKLSKKDSLQLDFYKPVDVDKELPLLLYVHGGGFSGGVRDDSNTVQFATKMAEKGYAVASISYQLIMKKLGFGCDTKTKEKIIAFDTAAEDISLAIKFILKNDDIFNIDKDRVVISGTSAGAEAVLHLAYVYENKILPKKFKLAGVIGLAGAITTLEHIDADKAIPTQLFHGTNDNLVPYHIAAHHYCSPNSKGYMLLYGSRAIADRLKGLGKSYYLFSINGGTHSWSGIPMSRCIMEVTDFLYNDVLNNAKRQTERTIGF</sequence>
<keyword evidence="1" id="KW-0378">Hydrolase</keyword>
<name>A0A1M5UKR7_9FLAO</name>
<evidence type="ECO:0000256" key="1">
    <source>
        <dbReference type="ARBA" id="ARBA00022801"/>
    </source>
</evidence>
<dbReference type="SUPFAM" id="SSF53474">
    <property type="entry name" value="alpha/beta-Hydrolases"/>
    <property type="match status" value="1"/>
</dbReference>